<reference evidence="1 2" key="1">
    <citation type="journal article" date="2021" name="Hortic Res">
        <title>High-quality reference genome and annotation aids understanding of berry development for evergreen blueberry (Vaccinium darrowii).</title>
        <authorList>
            <person name="Yu J."/>
            <person name="Hulse-Kemp A.M."/>
            <person name="Babiker E."/>
            <person name="Staton M."/>
        </authorList>
    </citation>
    <scope>NUCLEOTIDE SEQUENCE [LARGE SCALE GENOMIC DNA]</scope>
    <source>
        <strain evidence="2">cv. NJ 8807/NJ 8810</strain>
        <tissue evidence="1">Young leaf</tissue>
    </source>
</reference>
<dbReference type="Proteomes" id="UP000828048">
    <property type="component" value="Chromosome 12"/>
</dbReference>
<dbReference type="EMBL" id="CM037162">
    <property type="protein sequence ID" value="KAH7864454.1"/>
    <property type="molecule type" value="Genomic_DNA"/>
</dbReference>
<evidence type="ECO:0000313" key="2">
    <source>
        <dbReference type="Proteomes" id="UP000828048"/>
    </source>
</evidence>
<name>A0ACB7ZFB3_9ERIC</name>
<proteinExistence type="predicted"/>
<accession>A0ACB7ZFB3</accession>
<gene>
    <name evidence="1" type="ORF">Vadar_029735</name>
</gene>
<keyword evidence="2" id="KW-1185">Reference proteome</keyword>
<comment type="caution">
    <text evidence="1">The sequence shown here is derived from an EMBL/GenBank/DDBJ whole genome shotgun (WGS) entry which is preliminary data.</text>
</comment>
<protein>
    <submittedName>
        <fullName evidence="1">Uncharacterized protein</fullName>
    </submittedName>
</protein>
<organism evidence="1 2">
    <name type="scientific">Vaccinium darrowii</name>
    <dbReference type="NCBI Taxonomy" id="229202"/>
    <lineage>
        <taxon>Eukaryota</taxon>
        <taxon>Viridiplantae</taxon>
        <taxon>Streptophyta</taxon>
        <taxon>Embryophyta</taxon>
        <taxon>Tracheophyta</taxon>
        <taxon>Spermatophyta</taxon>
        <taxon>Magnoliopsida</taxon>
        <taxon>eudicotyledons</taxon>
        <taxon>Gunneridae</taxon>
        <taxon>Pentapetalae</taxon>
        <taxon>asterids</taxon>
        <taxon>Ericales</taxon>
        <taxon>Ericaceae</taxon>
        <taxon>Vaccinioideae</taxon>
        <taxon>Vaccinieae</taxon>
        <taxon>Vaccinium</taxon>
    </lineage>
</organism>
<sequence length="561" mass="62961">MYPEVPIALRMSGHLLLGVVRIYSKKVDYLYQDYNFFLITFTKAFASVEVNLPDDATHAPFHSVTLPDTFELDALSLDEDLYYEGLEDNHLRSQEDITLTEQIPIAWDPYITITLDKDSLSLEDTSDPLAMPMEDVDVQDPGPTNQMVANEKTNEDSFSNKTPEIEKMRDAVHNFQNIPPLQDPASEPDATLERQSVNDKELTTPAAEEILISGGRSSSPAHLGEPVNSAPSNLAADISDLHVLDHDSPNLVIRRTPPDEQQLVEQPRGRKRRRKLLFDESTVLTNKFVKAGLDDCNDLRRKKKHCPSSALDVWKSNNRLRKENIFLEPLMLGLCADVCNIYKRDFISAKPHPVSVEEQRDQMPSSNMEIERPRNIAVPVDNNVVTENNVGTPNTFIHSQRESSPVSFVSEPHLRTTPGTDRHSSPNTFIRYMDTPSPIFPEPNRLPDIPEDLIDDLNFLAIGEYTPTEVQGTQGVGTLSGTTRKVAQYLKEKSSVTPSSQDLSGDLVLNELLEGKSRKVSARMFSETLVLKCYGLVDVQQEEPYGDIALKLTPKLLKDLD</sequence>
<evidence type="ECO:0000313" key="1">
    <source>
        <dbReference type="EMBL" id="KAH7864454.1"/>
    </source>
</evidence>